<protein>
    <submittedName>
        <fullName evidence="1">Uncharacterized protein</fullName>
    </submittedName>
</protein>
<reference evidence="1 2" key="2">
    <citation type="journal article" date="2016" name="Environ. Microbiol. Rep.">
        <title>Metagenomic evidence for the presence of phototrophic Gemmatimonadetes bacteria in diverse environments.</title>
        <authorList>
            <person name="Zeng Y."/>
            <person name="Baumbach J."/>
            <person name="Barbosa E.G."/>
            <person name="Azevedo V."/>
            <person name="Zhang C."/>
            <person name="Koblizek M."/>
        </authorList>
    </citation>
    <scope>NUCLEOTIDE SEQUENCE [LARGE SCALE GENOMIC DNA]</scope>
    <source>
        <strain evidence="1 2">AP64</strain>
    </source>
</reference>
<organism evidence="1 2">
    <name type="scientific">Gemmatimonas phototrophica</name>
    <dbReference type="NCBI Taxonomy" id="1379270"/>
    <lineage>
        <taxon>Bacteria</taxon>
        <taxon>Pseudomonadati</taxon>
        <taxon>Gemmatimonadota</taxon>
        <taxon>Gemmatimonadia</taxon>
        <taxon>Gemmatimonadales</taxon>
        <taxon>Gemmatimonadaceae</taxon>
        <taxon>Gemmatimonas</taxon>
    </lineage>
</organism>
<sequence>MLLKARMALRPSCGPSVFGLVMLGMPIDIAVPTTGATFDERGDVLRVSGVAGGPLEVRVDAGLVFARYFGQEPRVWSDVSLATVLGWFEASSPVATFLRRKGVHPLRQLLFDQVAGHS</sequence>
<gene>
    <name evidence="1" type="ORF">GEMMAAP_18445</name>
</gene>
<dbReference type="RefSeq" id="WP_026850918.1">
    <property type="nucleotide sequence ID" value="NZ_CP011454.1"/>
</dbReference>
<name>A0A143BMA7_9BACT</name>
<dbReference type="Proteomes" id="UP000076404">
    <property type="component" value="Chromosome"/>
</dbReference>
<evidence type="ECO:0000313" key="2">
    <source>
        <dbReference type="Proteomes" id="UP000076404"/>
    </source>
</evidence>
<dbReference type="AlphaFoldDB" id="A0A143BMA7"/>
<dbReference type="EMBL" id="CP011454">
    <property type="protein sequence ID" value="AMW06229.1"/>
    <property type="molecule type" value="Genomic_DNA"/>
</dbReference>
<dbReference type="KEGG" id="gph:GEMMAAP_18445"/>
<proteinExistence type="predicted"/>
<accession>A0A143BMA7</accession>
<reference evidence="1 2" key="1">
    <citation type="journal article" date="2014" name="Proc. Natl. Acad. Sci. U.S.A.">
        <title>Functional type 2 photosynthetic reaction centers found in the rare bacterial phylum Gemmatimonadetes.</title>
        <authorList>
            <person name="Zeng Y."/>
            <person name="Feng F."/>
            <person name="Medova H."/>
            <person name="Dean J."/>
            <person name="Koblizek M."/>
        </authorList>
    </citation>
    <scope>NUCLEOTIDE SEQUENCE [LARGE SCALE GENOMIC DNA]</scope>
    <source>
        <strain evidence="1 2">AP64</strain>
    </source>
</reference>
<keyword evidence="2" id="KW-1185">Reference proteome</keyword>
<evidence type="ECO:0000313" key="1">
    <source>
        <dbReference type="EMBL" id="AMW06229.1"/>
    </source>
</evidence>